<name>T1GLU2_MEGSC</name>
<comment type="subcellular location">
    <subcellularLocation>
        <location evidence="1">Nucleus</location>
    </subcellularLocation>
</comment>
<protein>
    <recommendedName>
        <fullName evidence="5">SAP domain-containing protein</fullName>
    </recommendedName>
</protein>
<dbReference type="PANTHER" id="PTHR15683:SF8">
    <property type="entry name" value="SCAFFOLD ATTACHMENT FACTOR B, ISOFORM B"/>
    <property type="match status" value="1"/>
</dbReference>
<dbReference type="AlphaFoldDB" id="T1GLU2"/>
<proteinExistence type="predicted"/>
<feature type="domain" description="SAP" evidence="5">
    <location>
        <begin position="12"/>
        <end position="46"/>
    </location>
</feature>
<evidence type="ECO:0000313" key="7">
    <source>
        <dbReference type="Proteomes" id="UP000015102"/>
    </source>
</evidence>
<dbReference type="SMART" id="SM00513">
    <property type="entry name" value="SAP"/>
    <property type="match status" value="1"/>
</dbReference>
<dbReference type="HOGENOM" id="CLU_169769_0_0_1"/>
<dbReference type="InterPro" id="IPR036361">
    <property type="entry name" value="SAP_dom_sf"/>
</dbReference>
<dbReference type="InterPro" id="IPR051738">
    <property type="entry name" value="SAF_Modulators"/>
</dbReference>
<feature type="region of interest" description="Disordered" evidence="4">
    <location>
        <begin position="52"/>
        <end position="83"/>
    </location>
</feature>
<evidence type="ECO:0000256" key="3">
    <source>
        <dbReference type="ARBA" id="ARBA00023242"/>
    </source>
</evidence>
<evidence type="ECO:0000259" key="5">
    <source>
        <dbReference type="PROSITE" id="PS50800"/>
    </source>
</evidence>
<dbReference type="Proteomes" id="UP000015102">
    <property type="component" value="Unassembled WGS sequence"/>
</dbReference>
<dbReference type="PANTHER" id="PTHR15683">
    <property type="entry name" value="SCAFFOLD ATTACHMENT FACTOR B-RELATED"/>
    <property type="match status" value="1"/>
</dbReference>
<evidence type="ECO:0000256" key="2">
    <source>
        <dbReference type="ARBA" id="ARBA00022884"/>
    </source>
</evidence>
<dbReference type="SUPFAM" id="SSF68906">
    <property type="entry name" value="SAP domain"/>
    <property type="match status" value="1"/>
</dbReference>
<dbReference type="Pfam" id="PF02037">
    <property type="entry name" value="SAP"/>
    <property type="match status" value="1"/>
</dbReference>
<keyword evidence="7" id="KW-1185">Reference proteome</keyword>
<dbReference type="PROSITE" id="PS50800">
    <property type="entry name" value="SAP"/>
    <property type="match status" value="1"/>
</dbReference>
<sequence>MDAANDKELKLLSDLRVCDLKVELEKRNLDTTGNKTVLVERLSAELERLGKDPKTFNFNETSDESTEETSSGKEKDIQEESES</sequence>
<evidence type="ECO:0000313" key="6">
    <source>
        <dbReference type="EnsemblMetazoa" id="MESCA004506-PA"/>
    </source>
</evidence>
<feature type="compositionally biased region" description="Basic and acidic residues" evidence="4">
    <location>
        <begin position="70"/>
        <end position="83"/>
    </location>
</feature>
<dbReference type="EnsemblMetazoa" id="MESCA004506-RA">
    <property type="protein sequence ID" value="MESCA004506-PA"/>
    <property type="gene ID" value="MESCA004506"/>
</dbReference>
<dbReference type="GO" id="GO:0006357">
    <property type="term" value="P:regulation of transcription by RNA polymerase II"/>
    <property type="evidence" value="ECO:0007669"/>
    <property type="project" value="TreeGrafter"/>
</dbReference>
<organism evidence="6 7">
    <name type="scientific">Megaselia scalaris</name>
    <name type="common">Humpbacked fly</name>
    <name type="synonym">Phora scalaris</name>
    <dbReference type="NCBI Taxonomy" id="36166"/>
    <lineage>
        <taxon>Eukaryota</taxon>
        <taxon>Metazoa</taxon>
        <taxon>Ecdysozoa</taxon>
        <taxon>Arthropoda</taxon>
        <taxon>Hexapoda</taxon>
        <taxon>Insecta</taxon>
        <taxon>Pterygota</taxon>
        <taxon>Neoptera</taxon>
        <taxon>Endopterygota</taxon>
        <taxon>Diptera</taxon>
        <taxon>Brachycera</taxon>
        <taxon>Muscomorpha</taxon>
        <taxon>Platypezoidea</taxon>
        <taxon>Phoridae</taxon>
        <taxon>Megaseliini</taxon>
        <taxon>Megaselia</taxon>
    </lineage>
</organism>
<reference evidence="6" key="2">
    <citation type="submission" date="2015-06" db="UniProtKB">
        <authorList>
            <consortium name="EnsemblMetazoa"/>
        </authorList>
    </citation>
    <scope>IDENTIFICATION</scope>
</reference>
<keyword evidence="3" id="KW-0539">Nucleus</keyword>
<keyword evidence="2" id="KW-0694">RNA-binding</keyword>
<evidence type="ECO:0000256" key="1">
    <source>
        <dbReference type="ARBA" id="ARBA00004123"/>
    </source>
</evidence>
<dbReference type="OMA" id="GHDPDKY"/>
<dbReference type="Gene3D" id="1.10.720.30">
    <property type="entry name" value="SAP domain"/>
    <property type="match status" value="1"/>
</dbReference>
<evidence type="ECO:0000256" key="4">
    <source>
        <dbReference type="SAM" id="MobiDB-lite"/>
    </source>
</evidence>
<dbReference type="EMBL" id="CAQQ02082367">
    <property type="status" value="NOT_ANNOTATED_CDS"/>
    <property type="molecule type" value="Genomic_DNA"/>
</dbReference>
<dbReference type="GO" id="GO:0043565">
    <property type="term" value="F:sequence-specific DNA binding"/>
    <property type="evidence" value="ECO:0007669"/>
    <property type="project" value="TreeGrafter"/>
</dbReference>
<dbReference type="InterPro" id="IPR003034">
    <property type="entry name" value="SAP_dom"/>
</dbReference>
<reference evidence="7" key="1">
    <citation type="submission" date="2013-02" db="EMBL/GenBank/DDBJ databases">
        <authorList>
            <person name="Hughes D."/>
        </authorList>
    </citation>
    <scope>NUCLEOTIDE SEQUENCE</scope>
    <source>
        <strain>Durham</strain>
        <strain evidence="7">NC isolate 2 -- Noor lab</strain>
    </source>
</reference>
<dbReference type="GO" id="GO:0050684">
    <property type="term" value="P:regulation of mRNA processing"/>
    <property type="evidence" value="ECO:0007669"/>
    <property type="project" value="TreeGrafter"/>
</dbReference>
<dbReference type="GO" id="GO:0005634">
    <property type="term" value="C:nucleus"/>
    <property type="evidence" value="ECO:0007669"/>
    <property type="project" value="UniProtKB-SubCell"/>
</dbReference>
<accession>T1GLU2</accession>
<dbReference type="GO" id="GO:0003723">
    <property type="term" value="F:RNA binding"/>
    <property type="evidence" value="ECO:0007669"/>
    <property type="project" value="UniProtKB-KW"/>
</dbReference>